<dbReference type="InterPro" id="IPR002156">
    <property type="entry name" value="RNaseH_domain"/>
</dbReference>
<feature type="region of interest" description="Disordered" evidence="2">
    <location>
        <begin position="2344"/>
        <end position="2372"/>
    </location>
</feature>
<reference evidence="4" key="1">
    <citation type="submission" date="2023-10" db="EMBL/GenBank/DDBJ databases">
        <authorList>
            <person name="Chen Y."/>
            <person name="Shah S."/>
            <person name="Dougan E. K."/>
            <person name="Thang M."/>
            <person name="Chan C."/>
        </authorList>
    </citation>
    <scope>NUCLEOTIDE SEQUENCE [LARGE SCALE GENOMIC DNA]</scope>
</reference>
<dbReference type="SUPFAM" id="SSF56219">
    <property type="entry name" value="DNase I-like"/>
    <property type="match status" value="1"/>
</dbReference>
<feature type="region of interest" description="Disordered" evidence="2">
    <location>
        <begin position="1"/>
        <end position="30"/>
    </location>
</feature>
<feature type="compositionally biased region" description="Basic and acidic residues" evidence="2">
    <location>
        <begin position="2351"/>
        <end position="2361"/>
    </location>
</feature>
<feature type="region of interest" description="Disordered" evidence="2">
    <location>
        <begin position="2148"/>
        <end position="2204"/>
    </location>
</feature>
<accession>A0ABN9U9H8</accession>
<dbReference type="SUPFAM" id="SSF53098">
    <property type="entry name" value="Ribonuclease H-like"/>
    <property type="match status" value="1"/>
</dbReference>
<dbReference type="PROSITE" id="PS50879">
    <property type="entry name" value="RNASE_H_1"/>
    <property type="match status" value="1"/>
</dbReference>
<evidence type="ECO:0000259" key="3">
    <source>
        <dbReference type="PROSITE" id="PS50879"/>
    </source>
</evidence>
<evidence type="ECO:0000313" key="5">
    <source>
        <dbReference type="Proteomes" id="UP001189429"/>
    </source>
</evidence>
<dbReference type="Proteomes" id="UP001189429">
    <property type="component" value="Unassembled WGS sequence"/>
</dbReference>
<feature type="compositionally biased region" description="Acidic residues" evidence="2">
    <location>
        <begin position="2171"/>
        <end position="2188"/>
    </location>
</feature>
<feature type="domain" description="RNase H type-1" evidence="3">
    <location>
        <begin position="1652"/>
        <end position="1819"/>
    </location>
</feature>
<feature type="compositionally biased region" description="Polar residues" evidence="2">
    <location>
        <begin position="261"/>
        <end position="276"/>
    </location>
</feature>
<feature type="region of interest" description="Disordered" evidence="2">
    <location>
        <begin position="801"/>
        <end position="864"/>
    </location>
</feature>
<keyword evidence="1" id="KW-0175">Coiled coil</keyword>
<evidence type="ECO:0000256" key="2">
    <source>
        <dbReference type="SAM" id="MobiDB-lite"/>
    </source>
</evidence>
<gene>
    <name evidence="4" type="ORF">PCOR1329_LOCUS46452</name>
</gene>
<feature type="region of interest" description="Disordered" evidence="2">
    <location>
        <begin position="740"/>
        <end position="766"/>
    </location>
</feature>
<dbReference type="EMBL" id="CAUYUJ010015588">
    <property type="protein sequence ID" value="CAK0855939.1"/>
    <property type="molecule type" value="Genomic_DNA"/>
</dbReference>
<proteinExistence type="predicted"/>
<feature type="region of interest" description="Disordered" evidence="2">
    <location>
        <begin position="1856"/>
        <end position="1878"/>
    </location>
</feature>
<organism evidence="4 5">
    <name type="scientific">Prorocentrum cordatum</name>
    <dbReference type="NCBI Taxonomy" id="2364126"/>
    <lineage>
        <taxon>Eukaryota</taxon>
        <taxon>Sar</taxon>
        <taxon>Alveolata</taxon>
        <taxon>Dinophyceae</taxon>
        <taxon>Prorocentrales</taxon>
        <taxon>Prorocentraceae</taxon>
        <taxon>Prorocentrum</taxon>
    </lineage>
</organism>
<feature type="compositionally biased region" description="Low complexity" evidence="2">
    <location>
        <begin position="222"/>
        <end position="232"/>
    </location>
</feature>
<sequence>MVGSQVVVQAGKDKEANASHHLTKLSKDDPLRQHYEALWPELAAAKPPADQPVVGFKAVEAAARRLDKLQKKVRSAGEQVESAQQYLAESERKLREAMEASIAAEDEFDKLKATVGKQEAPAEPAAEKPTLAALLEQFEHEPDDFHKWSEPDKEVWRAAKAKGERMAQTVKEHEEETAKHLRLLEEETARHQEQLRQLEQVPPHALRQQGQPPRLRPPAPQQLPNQKQAQQNMTKQKNAEPEWRPTSRRRERRSRRLGAPRQSSTQKGKVTTQQGSRPKASAKKARRPCHIDFFNVTTWGPQAQGYLMEINNTKDRDIIGIAEHHLRQPAQISKARAALRRNGMHSYWTKARPGEGEGTRGGTCAIARGSLDIQDRIAGFDEHYLHEDGSDVTVVISNLHKVRFAVAFVYLECGAGFGERNVDILCDLRGKMAVWGGPWAALGDFNMTPSEFNDSIWPRVLNAQVAAAEDGAPACFPAVGEARCIDFALISQGLAPYFDQLELLRTVPWKPHIGIRLKLKGRPLMLKGRVLRRPAAIKPPVTVERMPKSRAACRRAARGGQEAMRRRQQALAEAGCDLDENDMEPVPQLYYDKEVQHVIPDELWQATPERVSARACDELPQHLQRTVVGKMMERDMLDLGQQYDRFAITLELSLCEGIGIPEEERGRHLGHSRPPSYKSVSIKGRNTMDIQDHDPFEDEEDYLEYRQEIADQENSDGYHQHIEGQQDSLDFGQTVRRRAAGSAFPPPAGRSTMGVQDHDPFEEEEDCLQYRQETADQEDCDGHHQLIEGQQDSIDYGQTVRRHAAGSGKTAPGDTHCSPPQPAGTLEAEGTDHLGSQNQEPPGPEAEEQRDMGLPPPDLWNDDQHQREREDYVAMRDDLEYWAAIWMDNLVQLPTDNSNWMQICAPFLETILGGGGNNGMVRLLRRRCQQVRTHSGHQTQQQINTRRQLAQQLNQPDPGRLNEEGAAKDQQQALLTDLHAIAEGALVDPGTISRVAEEVKSMAKLLTKAVKKAYIYWVHDATAGSAKMAHAYTKAAERSHLEDILEHEGQVINHPQQLVDLRKEAWQRRWTRDAQKAERIQEALAKLRQAALAQENALEPISKDIIGSIIQHLKRNAGQGADWWRAPELKAMGAQGLEDFVQCLTSCEQRAAWPWQFYLVLELLLGKKPGIGGERPIGLMPMPHRIWSAARRPIVATWSKAAAGFWDTAVAGSSALRMAMHRLMRAEAATEMGFHAAGVFYDAANFYDNIGLDQLIEKASALQYPLLPLAMAVQMYLAPRAIMAHSLFSDIFEPANSMVAGCGQAVALARPLLYGILDAAHRHHIFVVMQQYLDDLALQVEGARRQVIDQIKHVAALVHDGFKQLSIPIPGKTAAVAPDKDLQAEVASILDSLGTPNKQPGVVRDLGVDTSLGKQLRRPTHAARQAKAKQRVAKLKDLAKTDARGAAKVYSAGAYCQQAWDLPAHGITPTEAKSVRATGAALLTGGHKAGRCTSTILLIQRGMQEAVTRAIGDQIKQFWLTIVDHPTELKRYQRGWLLLYAKLGALEPNRRAANLNHEGDDTCARCGEAIETEEHRYYACPANAEIGHSSDTDLAKKAKDALDQRQDLHFWLRGIPPAAWAAKVDPGEDAAKAAQIFCASEEAQAAAQSGYKVRADYVFTDGSGGAGETAKDPRLRRCGWAVVAFRFDEQGRPQEVAAWYGTIRAPRTVPRAELTAMSKAIGYTTAATARGLNIVSDCKYALDALKQIQDPEDLDDRSTNYDLWLQTKQQLQHSTDTIMGHHIPSHLIEHPAEMERWNGPTWWVIGNEMADKCAGWGAEHGALDPAIIAQQQIRDQITTAVQNRLLAINMAVAVEDPNKAPQRPKTKRRKPQTARDRAAQLGHDLRKLHPRWWCATCRSGPAKGQSIRDWLAGAGECLGRYGGHQDQHGNVRLDFKAVQIGMQVVHVSHKTQFTHGWLWCEKCGGTSYLGDHKSRIVAGVARKLARSPCLDFKLGLSNHEAIDLDGGSSEAGGPQPAPQQPPSHPHSVVHASWRLVDHMEGYAEQWMNMVDQEVWDDMDDWMEHCVPYLLAITNVGGGTDTQEQTRAVTVQELQQIKDFCEEVWRNTHRTRRRLMTRMLTLPYGTRQQAARVHMDAFQNRRNYILAHSIPSSERRPLPRTAEASRAWSPENLDDDDSTPDSEAPELEGEPSNQEMETMAGPDQRHDANSLMQTAVQVAVTLTKPVGPDLMKFVSEADEAGLLHPRLRHNKGEADQDPEQEVAWLERNRLEQLMQSLAGCWSQKEGEQGWPSWQAACVPHVLRALQTGVYQRLFSNVSGPSRQRSQRRAAEEICRLAWLNSGEARRQIQQQDPKETERRRAMAEQFLDVTEPV</sequence>
<name>A0ABN9U9H8_9DINO</name>
<feature type="compositionally biased region" description="Basic residues" evidence="2">
    <location>
        <begin position="1862"/>
        <end position="1872"/>
    </location>
</feature>
<comment type="caution">
    <text evidence="4">The sequence shown here is derived from an EMBL/GenBank/DDBJ whole genome shotgun (WGS) entry which is preliminary data.</text>
</comment>
<keyword evidence="5" id="KW-1185">Reference proteome</keyword>
<dbReference type="InterPro" id="IPR036691">
    <property type="entry name" value="Endo/exonu/phosph_ase_sf"/>
</dbReference>
<dbReference type="Gene3D" id="3.60.10.10">
    <property type="entry name" value="Endonuclease/exonuclease/phosphatase"/>
    <property type="match status" value="1"/>
</dbReference>
<feature type="region of interest" description="Disordered" evidence="2">
    <location>
        <begin position="190"/>
        <end position="286"/>
    </location>
</feature>
<dbReference type="Pfam" id="PF00075">
    <property type="entry name" value="RNase_H"/>
    <property type="match status" value="1"/>
</dbReference>
<protein>
    <recommendedName>
        <fullName evidence="3">RNase H type-1 domain-containing protein</fullName>
    </recommendedName>
</protein>
<evidence type="ECO:0000256" key="1">
    <source>
        <dbReference type="SAM" id="Coils"/>
    </source>
</evidence>
<dbReference type="Gene3D" id="3.30.420.10">
    <property type="entry name" value="Ribonuclease H-like superfamily/Ribonuclease H"/>
    <property type="match status" value="1"/>
</dbReference>
<dbReference type="InterPro" id="IPR012337">
    <property type="entry name" value="RNaseH-like_sf"/>
</dbReference>
<feature type="coiled-coil region" evidence="1">
    <location>
        <begin position="59"/>
        <end position="114"/>
    </location>
</feature>
<dbReference type="InterPro" id="IPR036397">
    <property type="entry name" value="RNaseH_sf"/>
</dbReference>
<feature type="non-terminal residue" evidence="4">
    <location>
        <position position="2372"/>
    </location>
</feature>
<feature type="region of interest" description="Disordered" evidence="2">
    <location>
        <begin position="2003"/>
        <end position="2027"/>
    </location>
</feature>
<feature type="compositionally biased region" description="Basic residues" evidence="2">
    <location>
        <begin position="246"/>
        <end position="258"/>
    </location>
</feature>
<feature type="compositionally biased region" description="Pro residues" evidence="2">
    <location>
        <begin position="2015"/>
        <end position="2024"/>
    </location>
</feature>
<evidence type="ECO:0000313" key="4">
    <source>
        <dbReference type="EMBL" id="CAK0855939.1"/>
    </source>
</evidence>